<evidence type="ECO:0000313" key="15">
    <source>
        <dbReference type="EMBL" id="CAH2040758.1"/>
    </source>
</evidence>
<dbReference type="AlphaFoldDB" id="A0AAU9RFA5"/>
<keyword evidence="11" id="KW-1071">Ligand-gated ion channel</keyword>
<evidence type="ECO:0000256" key="3">
    <source>
        <dbReference type="ARBA" id="ARBA00022448"/>
    </source>
</evidence>
<keyword evidence="10" id="KW-0325">Glycoprotein</keyword>
<gene>
    <name evidence="15" type="ORF">TAV2_LOCUS4189</name>
</gene>
<dbReference type="SUPFAM" id="SSF53850">
    <property type="entry name" value="Periplasmic binding protein-like II"/>
    <property type="match status" value="1"/>
</dbReference>
<evidence type="ECO:0000256" key="7">
    <source>
        <dbReference type="ARBA" id="ARBA00023065"/>
    </source>
</evidence>
<evidence type="ECO:0000256" key="12">
    <source>
        <dbReference type="ARBA" id="ARBA00023303"/>
    </source>
</evidence>
<evidence type="ECO:0000256" key="11">
    <source>
        <dbReference type="ARBA" id="ARBA00023286"/>
    </source>
</evidence>
<keyword evidence="4 13" id="KW-0812">Transmembrane</keyword>
<dbReference type="InterPro" id="IPR001320">
    <property type="entry name" value="Iontro_rcpt_C"/>
</dbReference>
<organism evidence="15 16">
    <name type="scientific">Thlaspi arvense</name>
    <name type="common">Field penny-cress</name>
    <dbReference type="NCBI Taxonomy" id="13288"/>
    <lineage>
        <taxon>Eukaryota</taxon>
        <taxon>Viridiplantae</taxon>
        <taxon>Streptophyta</taxon>
        <taxon>Embryophyta</taxon>
        <taxon>Tracheophyta</taxon>
        <taxon>Spermatophyta</taxon>
        <taxon>Magnoliopsida</taxon>
        <taxon>eudicotyledons</taxon>
        <taxon>Gunneridae</taxon>
        <taxon>Pentapetalae</taxon>
        <taxon>rosids</taxon>
        <taxon>malvids</taxon>
        <taxon>Brassicales</taxon>
        <taxon>Brassicaceae</taxon>
        <taxon>Thlaspideae</taxon>
        <taxon>Thlaspi</taxon>
    </lineage>
</organism>
<feature type="transmembrane region" description="Helical" evidence="13">
    <location>
        <begin position="55"/>
        <end position="75"/>
    </location>
</feature>
<protein>
    <recommendedName>
        <fullName evidence="14">Ionotropic glutamate receptor C-terminal domain-containing protein</fullName>
    </recommendedName>
</protein>
<evidence type="ECO:0000256" key="6">
    <source>
        <dbReference type="ARBA" id="ARBA00022989"/>
    </source>
</evidence>
<evidence type="ECO:0000256" key="1">
    <source>
        <dbReference type="ARBA" id="ARBA00004141"/>
    </source>
</evidence>
<keyword evidence="3" id="KW-0813">Transport</keyword>
<dbReference type="GO" id="GO:0016020">
    <property type="term" value="C:membrane"/>
    <property type="evidence" value="ECO:0007669"/>
    <property type="project" value="UniProtKB-SubCell"/>
</dbReference>
<keyword evidence="8 13" id="KW-0472">Membrane</keyword>
<dbReference type="EMBL" id="CAJVSB020000024">
    <property type="protein sequence ID" value="CAH2040758.1"/>
    <property type="molecule type" value="Genomic_DNA"/>
</dbReference>
<comment type="subcellular location">
    <subcellularLocation>
        <location evidence="1">Membrane</location>
        <topology evidence="1">Multi-pass membrane protein</topology>
    </subcellularLocation>
</comment>
<evidence type="ECO:0000256" key="13">
    <source>
        <dbReference type="SAM" id="Phobius"/>
    </source>
</evidence>
<sequence length="374" mass="42253">MLNNYDAIIGDVTILANRSKYVEFTQPYIESSLTMVVTEKLEAEKAWMFLKPFTIGMWVATGAILTYTIFVVWLLERQSNPEFEGPWKRQLGTAFWFTCSSLFFAQSKEKVHNSYTRVVVVAWLFVVLVLNSSYTANLSSMLTVKRLQPNVTSLDWLKSHDAMIGYDSNSFVNKYLADVLGFKPHNIKSIDVQEQYLDEFRSGNISAAFLELPFERAFLQRHCIGYTGIVLPDRFGGFGFVFQKGSPIAADFSEAILNLSETGVLKRLEAKWFSPSSECLTHEDSSQTGSLSWKSFGGLFLFTGFTSTFCFLLSLVHGWFAQHSHEPLTGGSTATNRNLLTNLARFFLKKKVRALEGNSGQQLETSMHQITCNK</sequence>
<accession>A0AAU9RFA5</accession>
<evidence type="ECO:0000256" key="2">
    <source>
        <dbReference type="ARBA" id="ARBA00008685"/>
    </source>
</evidence>
<name>A0AAU9RFA5_THLAR</name>
<evidence type="ECO:0000256" key="4">
    <source>
        <dbReference type="ARBA" id="ARBA00022692"/>
    </source>
</evidence>
<dbReference type="GO" id="GO:0015276">
    <property type="term" value="F:ligand-gated monoatomic ion channel activity"/>
    <property type="evidence" value="ECO:0007669"/>
    <property type="project" value="InterPro"/>
</dbReference>
<evidence type="ECO:0000256" key="10">
    <source>
        <dbReference type="ARBA" id="ARBA00023180"/>
    </source>
</evidence>
<keyword evidence="12" id="KW-0407">Ion channel</keyword>
<evidence type="ECO:0000256" key="8">
    <source>
        <dbReference type="ARBA" id="ARBA00023136"/>
    </source>
</evidence>
<evidence type="ECO:0000259" key="14">
    <source>
        <dbReference type="SMART" id="SM00079"/>
    </source>
</evidence>
<feature type="transmembrane region" description="Helical" evidence="13">
    <location>
        <begin position="118"/>
        <end position="136"/>
    </location>
</feature>
<reference evidence="15 16" key="1">
    <citation type="submission" date="2022-03" db="EMBL/GenBank/DDBJ databases">
        <authorList>
            <person name="Nunn A."/>
            <person name="Chopra R."/>
            <person name="Nunn A."/>
            <person name="Contreras Garrido A."/>
        </authorList>
    </citation>
    <scope>NUCLEOTIDE SEQUENCE [LARGE SCALE GENOMIC DNA]</scope>
</reference>
<keyword evidence="5" id="KW-0732">Signal</keyword>
<keyword evidence="16" id="KW-1185">Reference proteome</keyword>
<dbReference type="FunFam" id="1.10.287.70:FF:000037">
    <property type="entry name" value="Glutamate receptor"/>
    <property type="match status" value="1"/>
</dbReference>
<comment type="caution">
    <text evidence="15">The sequence shown here is derived from an EMBL/GenBank/DDBJ whole genome shotgun (WGS) entry which is preliminary data.</text>
</comment>
<evidence type="ECO:0000256" key="9">
    <source>
        <dbReference type="ARBA" id="ARBA00023170"/>
    </source>
</evidence>
<dbReference type="Gene3D" id="1.10.287.70">
    <property type="match status" value="1"/>
</dbReference>
<comment type="similarity">
    <text evidence="2">Belongs to the glutamate-gated ion channel (TC 1.A.10.1) family.</text>
</comment>
<evidence type="ECO:0000313" key="16">
    <source>
        <dbReference type="Proteomes" id="UP000836841"/>
    </source>
</evidence>
<dbReference type="Gene3D" id="3.40.190.10">
    <property type="entry name" value="Periplasmic binding protein-like II"/>
    <property type="match status" value="2"/>
</dbReference>
<feature type="domain" description="Ionotropic glutamate receptor C-terminal" evidence="14">
    <location>
        <begin position="1"/>
        <end position="275"/>
    </location>
</feature>
<proteinExistence type="inferred from homology"/>
<dbReference type="PANTHER" id="PTHR18966">
    <property type="entry name" value="IONOTROPIC GLUTAMATE RECEPTOR"/>
    <property type="match status" value="1"/>
</dbReference>
<dbReference type="InterPro" id="IPR015683">
    <property type="entry name" value="Ionotropic_Glu_rcpt"/>
</dbReference>
<dbReference type="SMART" id="SM00079">
    <property type="entry name" value="PBPe"/>
    <property type="match status" value="1"/>
</dbReference>
<evidence type="ECO:0000256" key="5">
    <source>
        <dbReference type="ARBA" id="ARBA00022729"/>
    </source>
</evidence>
<feature type="transmembrane region" description="Helical" evidence="13">
    <location>
        <begin position="299"/>
        <end position="320"/>
    </location>
</feature>
<keyword evidence="7" id="KW-0406">Ion transport</keyword>
<dbReference type="Proteomes" id="UP000836841">
    <property type="component" value="Unassembled WGS sequence"/>
</dbReference>
<keyword evidence="6 13" id="KW-1133">Transmembrane helix</keyword>
<dbReference type="Pfam" id="PF00060">
    <property type="entry name" value="Lig_chan"/>
    <property type="match status" value="1"/>
</dbReference>
<keyword evidence="9" id="KW-0675">Receptor</keyword>